<organism evidence="2 3">
    <name type="scientific">Oldenlandia corymbosa var. corymbosa</name>
    <dbReference type="NCBI Taxonomy" id="529605"/>
    <lineage>
        <taxon>Eukaryota</taxon>
        <taxon>Viridiplantae</taxon>
        <taxon>Streptophyta</taxon>
        <taxon>Embryophyta</taxon>
        <taxon>Tracheophyta</taxon>
        <taxon>Spermatophyta</taxon>
        <taxon>Magnoliopsida</taxon>
        <taxon>eudicotyledons</taxon>
        <taxon>Gunneridae</taxon>
        <taxon>Pentapetalae</taxon>
        <taxon>asterids</taxon>
        <taxon>lamiids</taxon>
        <taxon>Gentianales</taxon>
        <taxon>Rubiaceae</taxon>
        <taxon>Rubioideae</taxon>
        <taxon>Spermacoceae</taxon>
        <taxon>Hedyotis-Oldenlandia complex</taxon>
        <taxon>Oldenlandia</taxon>
    </lineage>
</organism>
<evidence type="ECO:0000256" key="1">
    <source>
        <dbReference type="SAM" id="Phobius"/>
    </source>
</evidence>
<proteinExistence type="predicted"/>
<feature type="transmembrane region" description="Helical" evidence="1">
    <location>
        <begin position="6"/>
        <end position="30"/>
    </location>
</feature>
<keyword evidence="3" id="KW-1185">Reference proteome</keyword>
<keyword evidence="1" id="KW-0812">Transmembrane</keyword>
<name>A0AAV1C992_OLDCO</name>
<evidence type="ECO:0000313" key="3">
    <source>
        <dbReference type="Proteomes" id="UP001161247"/>
    </source>
</evidence>
<keyword evidence="1" id="KW-1133">Transmembrane helix</keyword>
<dbReference type="EMBL" id="OX459118">
    <property type="protein sequence ID" value="CAI9091926.1"/>
    <property type="molecule type" value="Genomic_DNA"/>
</dbReference>
<evidence type="ECO:0000313" key="2">
    <source>
        <dbReference type="EMBL" id="CAI9091926.1"/>
    </source>
</evidence>
<gene>
    <name evidence="2" type="ORF">OLC1_LOCUS3726</name>
</gene>
<accession>A0AAV1C992</accession>
<protein>
    <submittedName>
        <fullName evidence="2">OLC1v1027047C1</fullName>
    </submittedName>
</protein>
<reference evidence="2" key="1">
    <citation type="submission" date="2023-03" db="EMBL/GenBank/DDBJ databases">
        <authorList>
            <person name="Julca I."/>
        </authorList>
    </citation>
    <scope>NUCLEOTIDE SEQUENCE</scope>
</reference>
<dbReference type="Proteomes" id="UP001161247">
    <property type="component" value="Chromosome 1"/>
</dbReference>
<sequence>MLRQIVGTIVGELVIFPVGSLIGLKVTAWYNKQEKSEKKAQLEAIAGDVTKMRAAMENVEAIARFNMEHRIRSSGFSAWVAENYKSEDEVDGECCNN</sequence>
<dbReference type="AlphaFoldDB" id="A0AAV1C992"/>
<keyword evidence="1" id="KW-0472">Membrane</keyword>